<protein>
    <submittedName>
        <fullName evidence="2">Uncharacterized protein</fullName>
    </submittedName>
</protein>
<reference evidence="2 3" key="1">
    <citation type="submission" date="2023-09" db="EMBL/GenBank/DDBJ databases">
        <title>Thioclava shenzhenensis sp. nov., a multidrug resistant bacteria-antagonizing species isolated from coastal seawater.</title>
        <authorList>
            <person name="Long M."/>
        </authorList>
    </citation>
    <scope>NUCLEOTIDE SEQUENCE [LARGE SCALE GENOMIC DNA]</scope>
    <source>
        <strain evidence="2 3">FTW29</strain>
        <plasmid evidence="2 3">unnamed2</plasmid>
    </source>
</reference>
<gene>
    <name evidence="2" type="ORF">RPE78_16875</name>
</gene>
<keyword evidence="2" id="KW-0614">Plasmid</keyword>
<feature type="transmembrane region" description="Helical" evidence="1">
    <location>
        <begin position="378"/>
        <end position="400"/>
    </location>
</feature>
<dbReference type="EMBL" id="CP135445">
    <property type="protein sequence ID" value="WRY35530.1"/>
    <property type="molecule type" value="Genomic_DNA"/>
</dbReference>
<proteinExistence type="predicted"/>
<evidence type="ECO:0000313" key="2">
    <source>
        <dbReference type="EMBL" id="WRY35530.1"/>
    </source>
</evidence>
<keyword evidence="1" id="KW-0812">Transmembrane</keyword>
<keyword evidence="3" id="KW-1185">Reference proteome</keyword>
<sequence length="401" mass="43934">MTSLNALLAANRHCFALPDPHFRTETEALLRQLLNSPDPAGAAMRYTPLEIDFAKNFRSEGQKAAALLAAFLQAVPDFAFLFPLGRPAEALVGPHPASAKEVKKLTSVFKDRYLGSMAHALEADREGDLDKMLANMCGWPAPDDDFYIDTYKNPEWPPEVDRLCEEFRALFPEHGGEALDYFLGALFQSAEDPDGAPIEDSATSMAVQAWLRLEMIGLAVLCEAMRIEEDDILGYWPAALWEYSLLDVWVGPVLPKPDAHDAVVALWYERAAEIGIRPAREIFGMVKTTMPWLFAPEAPLEHGQMPLQAEHAEAYRIAFEAAVTAYRGADTQEEGLAKAQAVLSSQPRPAQTSYTRAEVHKVAAKPTPRAVQPAAGGMGMAFMLGFAVLCLVAAGVFLLAF</sequence>
<geneLocation type="plasmid" evidence="2 3">
    <name>unnamed2</name>
</geneLocation>
<keyword evidence="1" id="KW-1133">Transmembrane helix</keyword>
<dbReference type="Proteomes" id="UP001623290">
    <property type="component" value="Plasmid unnamed2"/>
</dbReference>
<dbReference type="RefSeq" id="WP_330629254.1">
    <property type="nucleotide sequence ID" value="NZ_CP135445.1"/>
</dbReference>
<accession>A0ABZ1E498</accession>
<keyword evidence="1" id="KW-0472">Membrane</keyword>
<evidence type="ECO:0000256" key="1">
    <source>
        <dbReference type="SAM" id="Phobius"/>
    </source>
</evidence>
<evidence type="ECO:0000313" key="3">
    <source>
        <dbReference type="Proteomes" id="UP001623290"/>
    </source>
</evidence>
<name>A0ABZ1E498_9RHOB</name>
<organism evidence="2 3">
    <name type="scientific">Thioclava litoralis</name>
    <dbReference type="NCBI Taxonomy" id="3076557"/>
    <lineage>
        <taxon>Bacteria</taxon>
        <taxon>Pseudomonadati</taxon>
        <taxon>Pseudomonadota</taxon>
        <taxon>Alphaproteobacteria</taxon>
        <taxon>Rhodobacterales</taxon>
        <taxon>Paracoccaceae</taxon>
        <taxon>Thioclava</taxon>
    </lineage>
</organism>